<reference evidence="2" key="1">
    <citation type="journal article" date="2023" name="IMA Fungus">
        <title>Comparative genomic study of the Penicillium genus elucidates a diverse pangenome and 15 lateral gene transfer events.</title>
        <authorList>
            <person name="Petersen C."/>
            <person name="Sorensen T."/>
            <person name="Nielsen M.R."/>
            <person name="Sondergaard T.E."/>
            <person name="Sorensen J.L."/>
            <person name="Fitzpatrick D.A."/>
            <person name="Frisvad J.C."/>
            <person name="Nielsen K.L."/>
        </authorList>
    </citation>
    <scope>NUCLEOTIDE SEQUENCE</scope>
    <source>
        <strain evidence="2">IBT 17514</strain>
    </source>
</reference>
<feature type="compositionally biased region" description="Acidic residues" evidence="1">
    <location>
        <begin position="89"/>
        <end position="98"/>
    </location>
</feature>
<feature type="region of interest" description="Disordered" evidence="1">
    <location>
        <begin position="58"/>
        <end position="98"/>
    </location>
</feature>
<evidence type="ECO:0000313" key="3">
    <source>
        <dbReference type="Proteomes" id="UP001215712"/>
    </source>
</evidence>
<dbReference type="EMBL" id="JAQJAN010000001">
    <property type="protein sequence ID" value="KAJ5741049.1"/>
    <property type="molecule type" value="Genomic_DNA"/>
</dbReference>
<reference evidence="2" key="2">
    <citation type="submission" date="2023-01" db="EMBL/GenBank/DDBJ databases">
        <authorList>
            <person name="Petersen C."/>
        </authorList>
    </citation>
    <scope>NUCLEOTIDE SEQUENCE</scope>
    <source>
        <strain evidence="2">IBT 17514</strain>
    </source>
</reference>
<accession>A0AAD6HX82</accession>
<feature type="compositionally biased region" description="Polar residues" evidence="1">
    <location>
        <begin position="71"/>
        <end position="88"/>
    </location>
</feature>
<gene>
    <name evidence="2" type="ORF">N7493_000921</name>
</gene>
<sequence>MGRLIARGLAKGICFVSEAIHDSRDKSPTTSTRQSLSIEEQSTEDIITYDRIAHTRSIELASNPVDEKELTTSANEKPSLDSDTSDSGNDLDQDEAIW</sequence>
<evidence type="ECO:0000313" key="2">
    <source>
        <dbReference type="EMBL" id="KAJ5741049.1"/>
    </source>
</evidence>
<dbReference type="Proteomes" id="UP001215712">
    <property type="component" value="Unassembled WGS sequence"/>
</dbReference>
<dbReference type="AlphaFoldDB" id="A0AAD6HX82"/>
<name>A0AAD6HX82_9EURO</name>
<feature type="compositionally biased region" description="Polar residues" evidence="1">
    <location>
        <begin position="28"/>
        <end position="40"/>
    </location>
</feature>
<protein>
    <submittedName>
        <fullName evidence="2">Uncharacterized protein</fullName>
    </submittedName>
</protein>
<organism evidence="2 3">
    <name type="scientific">Penicillium malachiteum</name>
    <dbReference type="NCBI Taxonomy" id="1324776"/>
    <lineage>
        <taxon>Eukaryota</taxon>
        <taxon>Fungi</taxon>
        <taxon>Dikarya</taxon>
        <taxon>Ascomycota</taxon>
        <taxon>Pezizomycotina</taxon>
        <taxon>Eurotiomycetes</taxon>
        <taxon>Eurotiomycetidae</taxon>
        <taxon>Eurotiales</taxon>
        <taxon>Aspergillaceae</taxon>
        <taxon>Penicillium</taxon>
    </lineage>
</organism>
<evidence type="ECO:0000256" key="1">
    <source>
        <dbReference type="SAM" id="MobiDB-lite"/>
    </source>
</evidence>
<comment type="caution">
    <text evidence="2">The sequence shown here is derived from an EMBL/GenBank/DDBJ whole genome shotgun (WGS) entry which is preliminary data.</text>
</comment>
<feature type="region of interest" description="Disordered" evidence="1">
    <location>
        <begin position="20"/>
        <end position="42"/>
    </location>
</feature>
<proteinExistence type="predicted"/>
<keyword evidence="3" id="KW-1185">Reference proteome</keyword>